<dbReference type="AlphaFoldDB" id="A0A450WSA4"/>
<protein>
    <submittedName>
        <fullName evidence="2">Uncharacterized protein</fullName>
    </submittedName>
</protein>
<name>A0A450WSA4_9GAMM</name>
<feature type="compositionally biased region" description="Polar residues" evidence="1">
    <location>
        <begin position="99"/>
        <end position="109"/>
    </location>
</feature>
<accession>A0A450WSA4</accession>
<feature type="region of interest" description="Disordered" evidence="1">
    <location>
        <begin position="48"/>
        <end position="109"/>
    </location>
</feature>
<dbReference type="EMBL" id="CAADFN010000065">
    <property type="protein sequence ID" value="VFK19923.1"/>
    <property type="molecule type" value="Genomic_DNA"/>
</dbReference>
<sequence length="109" mass="11946">MQIPGTIYLDDFPIIFPLMGECHRCRSASGIDESVHGDREGEFRAVSRSRQSKHKAMELQPSQAPSSETTRATASVSILRSGGSMTNAGIRYTRRPNGRTHTPSATKRG</sequence>
<proteinExistence type="predicted"/>
<reference evidence="2" key="1">
    <citation type="submission" date="2019-02" db="EMBL/GenBank/DDBJ databases">
        <authorList>
            <person name="Gruber-Vodicka R. H."/>
            <person name="Seah K. B. B."/>
        </authorList>
    </citation>
    <scope>NUCLEOTIDE SEQUENCE</scope>
    <source>
        <strain evidence="2">BECK_BY7</strain>
    </source>
</reference>
<feature type="compositionally biased region" description="Polar residues" evidence="1">
    <location>
        <begin position="60"/>
        <end position="87"/>
    </location>
</feature>
<evidence type="ECO:0000256" key="1">
    <source>
        <dbReference type="SAM" id="MobiDB-lite"/>
    </source>
</evidence>
<evidence type="ECO:0000313" key="2">
    <source>
        <dbReference type="EMBL" id="VFK19923.1"/>
    </source>
</evidence>
<organism evidence="2">
    <name type="scientific">Candidatus Kentrum sp. LFY</name>
    <dbReference type="NCBI Taxonomy" id="2126342"/>
    <lineage>
        <taxon>Bacteria</taxon>
        <taxon>Pseudomonadati</taxon>
        <taxon>Pseudomonadota</taxon>
        <taxon>Gammaproteobacteria</taxon>
        <taxon>Candidatus Kentrum</taxon>
    </lineage>
</organism>
<gene>
    <name evidence="2" type="ORF">BECKLFY1418C_GA0070996_10652</name>
</gene>